<organism evidence="5 6">
    <name type="scientific">Stylophora pistillata</name>
    <name type="common">Smooth cauliflower coral</name>
    <dbReference type="NCBI Taxonomy" id="50429"/>
    <lineage>
        <taxon>Eukaryota</taxon>
        <taxon>Metazoa</taxon>
        <taxon>Cnidaria</taxon>
        <taxon>Anthozoa</taxon>
        <taxon>Hexacorallia</taxon>
        <taxon>Scleractinia</taxon>
        <taxon>Astrocoeniina</taxon>
        <taxon>Pocilloporidae</taxon>
        <taxon>Stylophora</taxon>
    </lineage>
</organism>
<reference evidence="6" key="1">
    <citation type="journal article" date="2017" name="bioRxiv">
        <title>Comparative analysis of the genomes of Stylophora pistillata and Acropora digitifera provides evidence for extensive differences between species of corals.</title>
        <authorList>
            <person name="Voolstra C.R."/>
            <person name="Li Y."/>
            <person name="Liew Y.J."/>
            <person name="Baumgarten S."/>
            <person name="Zoccola D."/>
            <person name="Flot J.-F."/>
            <person name="Tambutte S."/>
            <person name="Allemand D."/>
            <person name="Aranda M."/>
        </authorList>
    </citation>
    <scope>NUCLEOTIDE SEQUENCE [LARGE SCALE GENOMIC DNA]</scope>
</reference>
<proteinExistence type="inferred from homology"/>
<dbReference type="Proteomes" id="UP000225706">
    <property type="component" value="Unassembled WGS sequence"/>
</dbReference>
<gene>
    <name evidence="5" type="primary">rplA</name>
    <name evidence="5" type="ORF">AWC38_SpisGene7069</name>
</gene>
<dbReference type="SUPFAM" id="SSF56808">
    <property type="entry name" value="Ribosomal protein L1"/>
    <property type="match status" value="1"/>
</dbReference>
<keyword evidence="2 5" id="KW-0689">Ribosomal protein</keyword>
<dbReference type="InterPro" id="IPR023674">
    <property type="entry name" value="Ribosomal_uL1-like"/>
</dbReference>
<dbReference type="PANTHER" id="PTHR36427">
    <property type="entry name" value="54S RIBOSOMAL PROTEIN L1, MITOCHONDRIAL"/>
    <property type="match status" value="1"/>
</dbReference>
<dbReference type="GO" id="GO:0006412">
    <property type="term" value="P:translation"/>
    <property type="evidence" value="ECO:0007669"/>
    <property type="project" value="InterPro"/>
</dbReference>
<dbReference type="AlphaFoldDB" id="A0A2B4SI17"/>
<dbReference type="GO" id="GO:0003735">
    <property type="term" value="F:structural constituent of ribosome"/>
    <property type="evidence" value="ECO:0007669"/>
    <property type="project" value="InterPro"/>
</dbReference>
<dbReference type="InterPro" id="IPR016095">
    <property type="entry name" value="Ribosomal_uL1_3-a/b-sand"/>
</dbReference>
<evidence type="ECO:0000256" key="4">
    <source>
        <dbReference type="ARBA" id="ARBA00035241"/>
    </source>
</evidence>
<dbReference type="InterPro" id="IPR028364">
    <property type="entry name" value="Ribosomal_uL1/biogenesis"/>
</dbReference>
<evidence type="ECO:0000256" key="3">
    <source>
        <dbReference type="ARBA" id="ARBA00023274"/>
    </source>
</evidence>
<accession>A0A2B4SI17</accession>
<keyword evidence="6" id="KW-1185">Reference proteome</keyword>
<dbReference type="Pfam" id="PF00687">
    <property type="entry name" value="Ribosomal_L1"/>
    <property type="match status" value="1"/>
</dbReference>
<dbReference type="STRING" id="50429.A0A2B4SI17"/>
<comment type="caution">
    <text evidence="5">The sequence shown here is derived from an EMBL/GenBank/DDBJ whole genome shotgun (WGS) entry which is preliminary data.</text>
</comment>
<dbReference type="PIRSF" id="PIRSF002155">
    <property type="entry name" value="Ribosomal_L1"/>
    <property type="match status" value="1"/>
</dbReference>
<dbReference type="GO" id="GO:0015934">
    <property type="term" value="C:large ribosomal subunit"/>
    <property type="evidence" value="ECO:0007669"/>
    <property type="project" value="InterPro"/>
</dbReference>
<dbReference type="Gene3D" id="3.40.50.790">
    <property type="match status" value="1"/>
</dbReference>
<sequence length="169" mass="18826">MLYVRYGTLRVSRTSEVLIHQGEAAEAAKRAGGNFVGEEELIQQVADGKVTDFDQCLCTLEFLNKMKPLQKILKEKMPTTRRGTASDDIAAAIDKYKKGHPYKCDKEGVVNIGVGMLSFTDSEVRINASAVLSTLASHRIATKGKFFRELVISYERGPSYPLDFNEWTS</sequence>
<evidence type="ECO:0000256" key="1">
    <source>
        <dbReference type="ARBA" id="ARBA00010531"/>
    </source>
</evidence>
<comment type="similarity">
    <text evidence="1">Belongs to the universal ribosomal protein uL1 family.</text>
</comment>
<evidence type="ECO:0000313" key="5">
    <source>
        <dbReference type="EMBL" id="PFX28218.1"/>
    </source>
</evidence>
<dbReference type="PANTHER" id="PTHR36427:SF3">
    <property type="entry name" value="LARGE RIBOSOMAL SUBUNIT PROTEIN UL1M"/>
    <property type="match status" value="1"/>
</dbReference>
<dbReference type="EMBL" id="LSMT01000088">
    <property type="protein sequence ID" value="PFX28218.1"/>
    <property type="molecule type" value="Genomic_DNA"/>
</dbReference>
<protein>
    <recommendedName>
        <fullName evidence="4">Large ribosomal subunit protein uL1</fullName>
    </recommendedName>
</protein>
<dbReference type="InterPro" id="IPR002143">
    <property type="entry name" value="Ribosomal_uL1"/>
</dbReference>
<evidence type="ECO:0000256" key="2">
    <source>
        <dbReference type="ARBA" id="ARBA00022980"/>
    </source>
</evidence>
<keyword evidence="3" id="KW-0687">Ribonucleoprotein</keyword>
<dbReference type="GO" id="GO:0003723">
    <property type="term" value="F:RNA binding"/>
    <property type="evidence" value="ECO:0007669"/>
    <property type="project" value="InterPro"/>
</dbReference>
<evidence type="ECO:0000313" key="6">
    <source>
        <dbReference type="Proteomes" id="UP000225706"/>
    </source>
</evidence>
<dbReference type="OrthoDB" id="1747252at2759"/>
<name>A0A2B4SI17_STYPI</name>